<keyword evidence="4 6" id="KW-1133">Transmembrane helix</keyword>
<evidence type="ECO:0000256" key="4">
    <source>
        <dbReference type="ARBA" id="ARBA00022989"/>
    </source>
</evidence>
<evidence type="ECO:0000313" key="7">
    <source>
        <dbReference type="EMBL" id="HGT82151.1"/>
    </source>
</evidence>
<feature type="transmembrane region" description="Helical" evidence="6">
    <location>
        <begin position="124"/>
        <end position="145"/>
    </location>
</feature>
<comment type="subcellular location">
    <subcellularLocation>
        <location evidence="1">Cell membrane</location>
        <topology evidence="1">Multi-pass membrane protein</topology>
    </subcellularLocation>
</comment>
<protein>
    <recommendedName>
        <fullName evidence="8">Oligosaccharide flippase family protein</fullName>
    </recommendedName>
</protein>
<gene>
    <name evidence="7" type="ORF">ENT52_00230</name>
</gene>
<dbReference type="InterPro" id="IPR050833">
    <property type="entry name" value="Poly_Biosynth_Transport"/>
</dbReference>
<keyword evidence="3 6" id="KW-0812">Transmembrane</keyword>
<name>A0A7J3LZU4_ARCFL</name>
<evidence type="ECO:0000256" key="5">
    <source>
        <dbReference type="ARBA" id="ARBA00023136"/>
    </source>
</evidence>
<dbReference type="PANTHER" id="PTHR30250:SF11">
    <property type="entry name" value="O-ANTIGEN TRANSPORTER-RELATED"/>
    <property type="match status" value="1"/>
</dbReference>
<sequence length="189" mass="21365">MKANFKNLRKQIKDPLFKNSLFIILSSAESAIFGFFFWFLAAKLYTAEAIGIATAMITSLGLLNSISRLGFDQSIIRFLPQMDRNRVFWTSALFTALISAILGSIFLAFIEFFSPSLIALRDIFPLYILFLLFYSITTTNSSYFIAIRKAEIDFVQKMLLGSRIPLLIPLAFLGVFGIFFSVGFAYLIP</sequence>
<evidence type="ECO:0000256" key="6">
    <source>
        <dbReference type="SAM" id="Phobius"/>
    </source>
</evidence>
<evidence type="ECO:0008006" key="8">
    <source>
        <dbReference type="Google" id="ProtNLM"/>
    </source>
</evidence>
<keyword evidence="2" id="KW-1003">Cell membrane</keyword>
<feature type="transmembrane region" description="Helical" evidence="6">
    <location>
        <begin position="166"/>
        <end position="188"/>
    </location>
</feature>
<comment type="caution">
    <text evidence="7">The sequence shown here is derived from an EMBL/GenBank/DDBJ whole genome shotgun (WGS) entry which is preliminary data.</text>
</comment>
<dbReference type="PANTHER" id="PTHR30250">
    <property type="entry name" value="PST FAMILY PREDICTED COLANIC ACID TRANSPORTER"/>
    <property type="match status" value="1"/>
</dbReference>
<dbReference type="AlphaFoldDB" id="A0A7J3LZU4"/>
<evidence type="ECO:0000256" key="2">
    <source>
        <dbReference type="ARBA" id="ARBA00022475"/>
    </source>
</evidence>
<proteinExistence type="predicted"/>
<organism evidence="7">
    <name type="scientific">Archaeoglobus fulgidus</name>
    <dbReference type="NCBI Taxonomy" id="2234"/>
    <lineage>
        <taxon>Archaea</taxon>
        <taxon>Methanobacteriati</taxon>
        <taxon>Methanobacteriota</taxon>
        <taxon>Archaeoglobi</taxon>
        <taxon>Archaeoglobales</taxon>
        <taxon>Archaeoglobaceae</taxon>
        <taxon>Archaeoglobus</taxon>
    </lineage>
</organism>
<evidence type="ECO:0000256" key="3">
    <source>
        <dbReference type="ARBA" id="ARBA00022692"/>
    </source>
</evidence>
<feature type="transmembrane region" description="Helical" evidence="6">
    <location>
        <begin position="87"/>
        <end position="112"/>
    </location>
</feature>
<evidence type="ECO:0000256" key="1">
    <source>
        <dbReference type="ARBA" id="ARBA00004651"/>
    </source>
</evidence>
<dbReference type="EMBL" id="DSYZ01000008">
    <property type="protein sequence ID" value="HGT82151.1"/>
    <property type="molecule type" value="Genomic_DNA"/>
</dbReference>
<reference evidence="7" key="1">
    <citation type="journal article" date="2020" name="mSystems">
        <title>Genome- and Community-Level Interaction Insights into Carbon Utilization and Element Cycling Functions of Hydrothermarchaeota in Hydrothermal Sediment.</title>
        <authorList>
            <person name="Zhou Z."/>
            <person name="Liu Y."/>
            <person name="Xu W."/>
            <person name="Pan J."/>
            <person name="Luo Z.H."/>
            <person name="Li M."/>
        </authorList>
    </citation>
    <scope>NUCLEOTIDE SEQUENCE [LARGE SCALE GENOMIC DNA]</scope>
    <source>
        <strain evidence="7">SpSt-587</strain>
    </source>
</reference>
<accession>A0A7J3LZU4</accession>
<feature type="transmembrane region" description="Helical" evidence="6">
    <location>
        <begin position="47"/>
        <end position="66"/>
    </location>
</feature>
<feature type="transmembrane region" description="Helical" evidence="6">
    <location>
        <begin position="21"/>
        <end position="41"/>
    </location>
</feature>
<dbReference type="GO" id="GO:0005886">
    <property type="term" value="C:plasma membrane"/>
    <property type="evidence" value="ECO:0007669"/>
    <property type="project" value="UniProtKB-SubCell"/>
</dbReference>
<keyword evidence="5 6" id="KW-0472">Membrane</keyword>